<reference evidence="4 5" key="1">
    <citation type="journal article" date="2016" name="Int. J. Syst. Evol. Microbiol.">
        <title>Lysobacter erysipheiresistens sp. nov., an antagonist of powdery mildew, isolated from tobacco-cultivated soil.</title>
        <authorList>
            <person name="Xie B."/>
            <person name="Li T."/>
            <person name="Lin X."/>
            <person name="Wang C.J."/>
            <person name="Chen Y.J."/>
            <person name="Liu W.J."/>
            <person name="Zhao Z.W."/>
        </authorList>
    </citation>
    <scope>NUCLEOTIDE SEQUENCE [LARGE SCALE GENOMIC DNA]</scope>
    <source>
        <strain evidence="4 5">RS-LYSO-3</strain>
    </source>
</reference>
<dbReference type="Gene3D" id="3.40.30.10">
    <property type="entry name" value="Glutaredoxin"/>
    <property type="match status" value="1"/>
</dbReference>
<evidence type="ECO:0000259" key="3">
    <source>
        <dbReference type="PROSITE" id="PS51352"/>
    </source>
</evidence>
<accession>A0ABU7Z045</accession>
<dbReference type="Pfam" id="PF13462">
    <property type="entry name" value="Thioredoxin_4"/>
    <property type="match status" value="1"/>
</dbReference>
<dbReference type="InterPro" id="IPR036249">
    <property type="entry name" value="Thioredoxin-like_sf"/>
</dbReference>
<evidence type="ECO:0000256" key="1">
    <source>
        <dbReference type="ARBA" id="ARBA00022729"/>
    </source>
</evidence>
<dbReference type="RefSeq" id="WP_332617224.1">
    <property type="nucleotide sequence ID" value="NZ_JAXGFP010000005.1"/>
</dbReference>
<dbReference type="InterPro" id="IPR023205">
    <property type="entry name" value="DsbA/DsbL"/>
</dbReference>
<sequence length="221" mass="23407">MPLSLPALNRVVLAAVLFVLAPFAALAQSPGNVPVAGVDYVEIAGGEPFAAAPGKIEVVEVFGYTCIHCAHFEPLVSAWKAGLPDDVSFVPVPAPFGGYWVPYAQAFHAAQELGLLDRTHAAMFRALHETGSLPIANATAAEIAGFYAGYGADPGQFAKAMASDATAAKLERARGFLRRSGVEGTPTLIVAGRYRVTADSFQELLDIAGALIERERARRRR</sequence>
<keyword evidence="5" id="KW-1185">Reference proteome</keyword>
<dbReference type="InterPro" id="IPR012336">
    <property type="entry name" value="Thioredoxin-like_fold"/>
</dbReference>
<dbReference type="InterPro" id="IPR050824">
    <property type="entry name" value="Thiol_disulfide_DsbA"/>
</dbReference>
<dbReference type="SUPFAM" id="SSF52833">
    <property type="entry name" value="Thioredoxin-like"/>
    <property type="match status" value="1"/>
</dbReference>
<keyword evidence="1 2" id="KW-0732">Signal</keyword>
<name>A0ABU7Z045_9GAMM</name>
<evidence type="ECO:0000313" key="5">
    <source>
        <dbReference type="Proteomes" id="UP001355056"/>
    </source>
</evidence>
<dbReference type="PROSITE" id="PS51352">
    <property type="entry name" value="THIOREDOXIN_2"/>
    <property type="match status" value="1"/>
</dbReference>
<dbReference type="PANTHER" id="PTHR35891">
    <property type="entry name" value="THIOL:DISULFIDE INTERCHANGE PROTEIN DSBA"/>
    <property type="match status" value="1"/>
</dbReference>
<feature type="signal peptide" evidence="2">
    <location>
        <begin position="1"/>
        <end position="27"/>
    </location>
</feature>
<dbReference type="EMBL" id="JAXGFP010000005">
    <property type="protein sequence ID" value="MEG3184585.1"/>
    <property type="molecule type" value="Genomic_DNA"/>
</dbReference>
<evidence type="ECO:0000256" key="2">
    <source>
        <dbReference type="SAM" id="SignalP"/>
    </source>
</evidence>
<dbReference type="CDD" id="cd03019">
    <property type="entry name" value="DsbA_DsbA"/>
    <property type="match status" value="1"/>
</dbReference>
<feature type="chain" id="PRO_5045609469" evidence="2">
    <location>
        <begin position="28"/>
        <end position="221"/>
    </location>
</feature>
<gene>
    <name evidence="4" type="ORF">SNE34_11255</name>
</gene>
<organism evidence="4 5">
    <name type="scientific">Novilysobacter erysipheiresistens</name>
    <dbReference type="NCBI Taxonomy" id="1749332"/>
    <lineage>
        <taxon>Bacteria</taxon>
        <taxon>Pseudomonadati</taxon>
        <taxon>Pseudomonadota</taxon>
        <taxon>Gammaproteobacteria</taxon>
        <taxon>Lysobacterales</taxon>
        <taxon>Lysobacteraceae</taxon>
        <taxon>Novilysobacter</taxon>
    </lineage>
</organism>
<protein>
    <submittedName>
        <fullName evidence="4">Thiol:disulfide interchange protein DsbA/DsbL</fullName>
    </submittedName>
</protein>
<dbReference type="PANTHER" id="PTHR35891:SF2">
    <property type="entry name" value="THIOL:DISULFIDE INTERCHANGE PROTEIN DSBA"/>
    <property type="match status" value="1"/>
</dbReference>
<proteinExistence type="predicted"/>
<feature type="domain" description="Thioredoxin" evidence="3">
    <location>
        <begin position="14"/>
        <end position="213"/>
    </location>
</feature>
<dbReference type="InterPro" id="IPR013766">
    <property type="entry name" value="Thioredoxin_domain"/>
</dbReference>
<comment type="caution">
    <text evidence="4">The sequence shown here is derived from an EMBL/GenBank/DDBJ whole genome shotgun (WGS) entry which is preliminary data.</text>
</comment>
<dbReference type="Proteomes" id="UP001355056">
    <property type="component" value="Unassembled WGS sequence"/>
</dbReference>
<evidence type="ECO:0000313" key="4">
    <source>
        <dbReference type="EMBL" id="MEG3184585.1"/>
    </source>
</evidence>